<dbReference type="InterPro" id="IPR056814">
    <property type="entry name" value="GIPC1-3_GH1"/>
</dbReference>
<evidence type="ECO:0000256" key="1">
    <source>
        <dbReference type="ARBA" id="ARBA00009011"/>
    </source>
</evidence>
<evidence type="ECO:0000256" key="2">
    <source>
        <dbReference type="SAM" id="MobiDB-lite"/>
    </source>
</evidence>
<keyword evidence="5" id="KW-1185">Reference proteome</keyword>
<evidence type="ECO:0000313" key="5">
    <source>
        <dbReference type="Proteomes" id="UP001162483"/>
    </source>
</evidence>
<dbReference type="SUPFAM" id="SSF50156">
    <property type="entry name" value="PDZ domain-like"/>
    <property type="match status" value="1"/>
</dbReference>
<feature type="region of interest" description="Disordered" evidence="2">
    <location>
        <begin position="221"/>
        <end position="247"/>
    </location>
</feature>
<dbReference type="CDD" id="cd21180">
    <property type="entry name" value="GH2_GIPC"/>
    <property type="match status" value="1"/>
</dbReference>
<sequence length="334" mass="36409">MPLGLGRRKKASPLMEEDDVGERTALGVSQTGGVSSGSLSPQAPGLPPPAPALRPRLVFHAQLAHGSPTGRIEGFSNVKELYAKIAEAFNITVGDVMFCTLNTHRLDMDKLLGGQIGLEDFIFAHIRGQKKELEVYKSEDSLGLTITDNGAGYAFIKRIKEGSIIHRMQLINVGDMIESINGKNLIGSRHFEVARTLKELPRGRTFMLKLCEPRKAFDMIGQRSSSSANSSTNSSAVSSGRGTLRLRAKGPPTVEELVSVIEEKAIQKVDDLLESYMGIRDRELAGTMVELGIDKQNPDDFSQALDRTLGDFAFPDEFVFDVWGAIGDAKAGRY</sequence>
<gene>
    <name evidence="4" type="ORF">SPARVUS_LOCUS1703887</name>
</gene>
<feature type="domain" description="PDZ" evidence="3">
    <location>
        <begin position="132"/>
        <end position="199"/>
    </location>
</feature>
<dbReference type="InterPro" id="IPR017379">
    <property type="entry name" value="GIPC1/2/3"/>
</dbReference>
<dbReference type="EMBL" id="CATNWA010001407">
    <property type="protein sequence ID" value="CAI9540164.1"/>
    <property type="molecule type" value="Genomic_DNA"/>
</dbReference>
<feature type="compositionally biased region" description="Basic residues" evidence="2">
    <location>
        <begin position="1"/>
        <end position="11"/>
    </location>
</feature>
<evidence type="ECO:0000313" key="4">
    <source>
        <dbReference type="EMBL" id="CAI9540164.1"/>
    </source>
</evidence>
<proteinExistence type="inferred from homology"/>
<dbReference type="PANTHER" id="PTHR12259">
    <property type="entry name" value="RGS-GAIP INTERACTING PROTEIN GIPC"/>
    <property type="match status" value="1"/>
</dbReference>
<reference evidence="4" key="1">
    <citation type="submission" date="2023-05" db="EMBL/GenBank/DDBJ databases">
        <authorList>
            <person name="Stuckert A."/>
        </authorList>
    </citation>
    <scope>NUCLEOTIDE SEQUENCE</scope>
</reference>
<organism evidence="4 5">
    <name type="scientific">Staurois parvus</name>
    <dbReference type="NCBI Taxonomy" id="386267"/>
    <lineage>
        <taxon>Eukaryota</taxon>
        <taxon>Metazoa</taxon>
        <taxon>Chordata</taxon>
        <taxon>Craniata</taxon>
        <taxon>Vertebrata</taxon>
        <taxon>Euteleostomi</taxon>
        <taxon>Amphibia</taxon>
        <taxon>Batrachia</taxon>
        <taxon>Anura</taxon>
        <taxon>Neobatrachia</taxon>
        <taxon>Ranoidea</taxon>
        <taxon>Ranidae</taxon>
        <taxon>Staurois</taxon>
    </lineage>
</organism>
<dbReference type="InterPro" id="IPR036034">
    <property type="entry name" value="PDZ_sf"/>
</dbReference>
<dbReference type="PROSITE" id="PS50106">
    <property type="entry name" value="PDZ"/>
    <property type="match status" value="1"/>
</dbReference>
<dbReference type="PIRSF" id="PIRSF038083">
    <property type="entry name" value="UCP038083_GIPC"/>
    <property type="match status" value="1"/>
</dbReference>
<evidence type="ECO:0000259" key="3">
    <source>
        <dbReference type="PROSITE" id="PS50106"/>
    </source>
</evidence>
<feature type="compositionally biased region" description="Low complexity" evidence="2">
    <location>
        <begin position="224"/>
        <end position="239"/>
    </location>
</feature>
<dbReference type="PANTHER" id="PTHR12259:SF4">
    <property type="entry name" value="PDZ DOMAIN-CONTAINING PROTEIN GIPC1"/>
    <property type="match status" value="1"/>
</dbReference>
<dbReference type="Proteomes" id="UP001162483">
    <property type="component" value="Unassembled WGS sequence"/>
</dbReference>
<dbReference type="InterPro" id="IPR055349">
    <property type="entry name" value="GH2_GIPC"/>
</dbReference>
<dbReference type="Pfam" id="PF25083">
    <property type="entry name" value="GIPC1_GH1"/>
    <property type="match status" value="1"/>
</dbReference>
<dbReference type="Pfam" id="PF00595">
    <property type="entry name" value="PDZ"/>
    <property type="match status" value="1"/>
</dbReference>
<protein>
    <recommendedName>
        <fullName evidence="3">PDZ domain-containing protein</fullName>
    </recommendedName>
</protein>
<dbReference type="InterPro" id="IPR001478">
    <property type="entry name" value="PDZ"/>
</dbReference>
<accession>A0ABN9AXF0</accession>
<name>A0ABN9AXF0_9NEOB</name>
<dbReference type="SMART" id="SM00228">
    <property type="entry name" value="PDZ"/>
    <property type="match status" value="1"/>
</dbReference>
<feature type="region of interest" description="Disordered" evidence="2">
    <location>
        <begin position="1"/>
        <end position="51"/>
    </location>
</feature>
<comment type="similarity">
    <text evidence="1">Belongs to the GIPC family.</text>
</comment>
<dbReference type="Pfam" id="PF25082">
    <property type="entry name" value="GIPC1_GH2"/>
    <property type="match status" value="1"/>
</dbReference>
<dbReference type="Gene3D" id="2.30.42.10">
    <property type="match status" value="1"/>
</dbReference>
<comment type="caution">
    <text evidence="4">The sequence shown here is derived from an EMBL/GenBank/DDBJ whole genome shotgun (WGS) entry which is preliminary data.</text>
</comment>
<feature type="compositionally biased region" description="Low complexity" evidence="2">
    <location>
        <begin position="26"/>
        <end position="43"/>
    </location>
</feature>